<dbReference type="AlphaFoldDB" id="A0A4Q9N3J2"/>
<accession>A0A4Q9N3J2</accession>
<name>A0A4Q9N3J2_9APHY</name>
<protein>
    <submittedName>
        <fullName evidence="1">Uncharacterized protein</fullName>
    </submittedName>
</protein>
<organism evidence="1">
    <name type="scientific">Dichomitus squalens</name>
    <dbReference type="NCBI Taxonomy" id="114155"/>
    <lineage>
        <taxon>Eukaryota</taxon>
        <taxon>Fungi</taxon>
        <taxon>Dikarya</taxon>
        <taxon>Basidiomycota</taxon>
        <taxon>Agaricomycotina</taxon>
        <taxon>Agaricomycetes</taxon>
        <taxon>Polyporales</taxon>
        <taxon>Polyporaceae</taxon>
        <taxon>Dichomitus</taxon>
    </lineage>
</organism>
<reference evidence="1" key="1">
    <citation type="submission" date="2019-01" db="EMBL/GenBank/DDBJ databases">
        <title>Draft genome sequences of three monokaryotic isolates of the white-rot basidiomycete fungus Dichomitus squalens.</title>
        <authorList>
            <consortium name="DOE Joint Genome Institute"/>
            <person name="Lopez S.C."/>
            <person name="Andreopoulos B."/>
            <person name="Pangilinan J."/>
            <person name="Lipzen A."/>
            <person name="Riley R."/>
            <person name="Ahrendt S."/>
            <person name="Ng V."/>
            <person name="Barry K."/>
            <person name="Daum C."/>
            <person name="Grigoriev I.V."/>
            <person name="Hilden K.S."/>
            <person name="Makela M.R."/>
            <person name="de Vries R.P."/>
        </authorList>
    </citation>
    <scope>NUCLEOTIDE SEQUENCE [LARGE SCALE GENOMIC DNA]</scope>
    <source>
        <strain evidence="1">OM18370.1</strain>
    </source>
</reference>
<sequence length="112" mass="12471">MRMLKHKELRPSWPWETVGIDACRLTRSPLLSWGSPFFVTASCQSRSFTSFIRPLAVFGALSPLTAFSTSSAIDQFALDPRCKAGCRDLLRDTCSVESQKAGCLIMSCLLRH</sequence>
<dbReference type="EMBL" id="ML143391">
    <property type="protein sequence ID" value="TBU33571.1"/>
    <property type="molecule type" value="Genomic_DNA"/>
</dbReference>
<gene>
    <name evidence="1" type="ORF">BD311DRAFT_748887</name>
</gene>
<evidence type="ECO:0000313" key="1">
    <source>
        <dbReference type="EMBL" id="TBU33571.1"/>
    </source>
</evidence>
<proteinExistence type="predicted"/>
<dbReference type="Proteomes" id="UP000292957">
    <property type="component" value="Unassembled WGS sequence"/>
</dbReference>